<keyword evidence="3" id="KW-0677">Repeat</keyword>
<comment type="caution">
    <text evidence="4">The sequence shown here is derived from an EMBL/GenBank/DDBJ whole genome shotgun (WGS) entry which is preliminary data.</text>
</comment>
<dbReference type="PANTHER" id="PTHR23416:SF23">
    <property type="entry name" value="ACETYLTRANSFERASE C18B11.09C-RELATED"/>
    <property type="match status" value="1"/>
</dbReference>
<reference evidence="4 5" key="1">
    <citation type="journal article" date="2018" name="Nat. Biotechnol.">
        <title>A standardized bacterial taxonomy based on genome phylogeny substantially revises the tree of life.</title>
        <authorList>
            <person name="Parks D.H."/>
            <person name="Chuvochina M."/>
            <person name="Waite D.W."/>
            <person name="Rinke C."/>
            <person name="Skarshewski A."/>
            <person name="Chaumeil P.A."/>
            <person name="Hugenholtz P."/>
        </authorList>
    </citation>
    <scope>NUCLEOTIDE SEQUENCE [LARGE SCALE GENOMIC DNA]</scope>
    <source>
        <strain evidence="4">UBA11482</strain>
    </source>
</reference>
<sequence>MEKVVDLSRYKNALTRKHQIIRMLWSVVWTIFARPLPRSIVSGWKRFLLRLFGAKLASTAIVYSSAKIYYPANLIMDEYSCLASGVDCYNVALVKIGANTTVSQGAYLCTASHDISDSLNPLVTAPIIIEDQAWVAADAFVSMGVTVGQGAVIGARACVFKDVEPWTVVGGNPAKFIKRREIKK</sequence>
<dbReference type="PANTHER" id="PTHR23416">
    <property type="entry name" value="SIALIC ACID SYNTHASE-RELATED"/>
    <property type="match status" value="1"/>
</dbReference>
<name>A0A354M5G7_9BACT</name>
<protein>
    <submittedName>
        <fullName evidence="4">Putative colanic acid biosynthesis acetyltransferase</fullName>
    </submittedName>
</protein>
<gene>
    <name evidence="4" type="ORF">DDY73_12230</name>
</gene>
<comment type="similarity">
    <text evidence="1">Belongs to the transferase hexapeptide repeat family.</text>
</comment>
<dbReference type="EMBL" id="DNWC01000159">
    <property type="protein sequence ID" value="HBJ09756.1"/>
    <property type="molecule type" value="Genomic_DNA"/>
</dbReference>
<dbReference type="GO" id="GO:0008374">
    <property type="term" value="F:O-acyltransferase activity"/>
    <property type="evidence" value="ECO:0007669"/>
    <property type="project" value="TreeGrafter"/>
</dbReference>
<evidence type="ECO:0000256" key="2">
    <source>
        <dbReference type="ARBA" id="ARBA00022679"/>
    </source>
</evidence>
<keyword evidence="2 4" id="KW-0808">Transferase</keyword>
<accession>A0A354M5G7</accession>
<dbReference type="GO" id="GO:0005829">
    <property type="term" value="C:cytosol"/>
    <property type="evidence" value="ECO:0007669"/>
    <property type="project" value="TreeGrafter"/>
</dbReference>
<evidence type="ECO:0000256" key="3">
    <source>
        <dbReference type="ARBA" id="ARBA00022737"/>
    </source>
</evidence>
<evidence type="ECO:0000313" key="5">
    <source>
        <dbReference type="Proteomes" id="UP000262954"/>
    </source>
</evidence>
<dbReference type="SUPFAM" id="SSF51161">
    <property type="entry name" value="Trimeric LpxA-like enzymes"/>
    <property type="match status" value="1"/>
</dbReference>
<dbReference type="InterPro" id="IPR011004">
    <property type="entry name" value="Trimer_LpxA-like_sf"/>
</dbReference>
<evidence type="ECO:0000256" key="1">
    <source>
        <dbReference type="ARBA" id="ARBA00007274"/>
    </source>
</evidence>
<organism evidence="4 5">
    <name type="scientific">Coprobacter fastidiosus</name>
    <dbReference type="NCBI Taxonomy" id="1099853"/>
    <lineage>
        <taxon>Bacteria</taxon>
        <taxon>Pseudomonadati</taxon>
        <taxon>Bacteroidota</taxon>
        <taxon>Bacteroidia</taxon>
        <taxon>Bacteroidales</taxon>
        <taxon>Barnesiellaceae</taxon>
        <taxon>Coprobacter</taxon>
    </lineage>
</organism>
<dbReference type="AlphaFoldDB" id="A0A354M5G7"/>
<evidence type="ECO:0000313" key="4">
    <source>
        <dbReference type="EMBL" id="HBJ09756.1"/>
    </source>
</evidence>
<dbReference type="InterPro" id="IPR051159">
    <property type="entry name" value="Hexapeptide_acetyltransf"/>
</dbReference>
<proteinExistence type="inferred from homology"/>
<dbReference type="CDD" id="cd05825">
    <property type="entry name" value="LbH_wcaF_like"/>
    <property type="match status" value="1"/>
</dbReference>
<dbReference type="InterPro" id="IPR018357">
    <property type="entry name" value="Hexapep_transf_CS"/>
</dbReference>
<dbReference type="PROSITE" id="PS00101">
    <property type="entry name" value="HEXAPEP_TRANSFERASES"/>
    <property type="match status" value="1"/>
</dbReference>
<dbReference type="Proteomes" id="UP000262954">
    <property type="component" value="Unassembled WGS sequence"/>
</dbReference>
<dbReference type="Gene3D" id="2.160.10.10">
    <property type="entry name" value="Hexapeptide repeat proteins"/>
    <property type="match status" value="1"/>
</dbReference>